<accession>A0A812YP00</accession>
<gene>
    <name evidence="2" type="ORF">SPIL2461_LOCUS23397</name>
</gene>
<dbReference type="EMBL" id="CAJNIZ010048238">
    <property type="protein sequence ID" value="CAE7785137.1"/>
    <property type="molecule type" value="Genomic_DNA"/>
</dbReference>
<feature type="transmembrane region" description="Helical" evidence="1">
    <location>
        <begin position="16"/>
        <end position="43"/>
    </location>
</feature>
<dbReference type="Proteomes" id="UP000649617">
    <property type="component" value="Unassembled WGS sequence"/>
</dbReference>
<keyword evidence="3" id="KW-1185">Reference proteome</keyword>
<evidence type="ECO:0000313" key="3">
    <source>
        <dbReference type="Proteomes" id="UP000649617"/>
    </source>
</evidence>
<protein>
    <submittedName>
        <fullName evidence="2">Uncharacterized protein</fullName>
    </submittedName>
</protein>
<keyword evidence="1" id="KW-0812">Transmembrane</keyword>
<proteinExistence type="predicted"/>
<feature type="non-terminal residue" evidence="2">
    <location>
        <position position="124"/>
    </location>
</feature>
<comment type="caution">
    <text evidence="2">The sequence shown here is derived from an EMBL/GenBank/DDBJ whole genome shotgun (WGS) entry which is preliminary data.</text>
</comment>
<feature type="non-terminal residue" evidence="2">
    <location>
        <position position="1"/>
    </location>
</feature>
<evidence type="ECO:0000256" key="1">
    <source>
        <dbReference type="SAM" id="Phobius"/>
    </source>
</evidence>
<dbReference type="AlphaFoldDB" id="A0A812YP00"/>
<keyword evidence="1" id="KW-1133">Transmembrane helix</keyword>
<evidence type="ECO:0000313" key="2">
    <source>
        <dbReference type="EMBL" id="CAE7785137.1"/>
    </source>
</evidence>
<name>A0A812YP00_SYMPI</name>
<reference evidence="2" key="1">
    <citation type="submission" date="2021-02" db="EMBL/GenBank/DDBJ databases">
        <authorList>
            <person name="Dougan E. K."/>
            <person name="Rhodes N."/>
            <person name="Thang M."/>
            <person name="Chan C."/>
        </authorList>
    </citation>
    <scope>NUCLEOTIDE SEQUENCE</scope>
</reference>
<keyword evidence="1" id="KW-0472">Membrane</keyword>
<sequence>VLVTITPPEDPAKAPLLGLTSVLLGPMLLCHLQSLIFAVWILVGKRRQASVPHLQVDFDDHFPSSPHAPSPWADAIFNFRAQWSPVPPVLGLLAPVAAVSIQCFRGRRQSSAPATSSAALGLAL</sequence>
<dbReference type="OrthoDB" id="438151at2759"/>
<organism evidence="2 3">
    <name type="scientific">Symbiodinium pilosum</name>
    <name type="common">Dinoflagellate</name>
    <dbReference type="NCBI Taxonomy" id="2952"/>
    <lineage>
        <taxon>Eukaryota</taxon>
        <taxon>Sar</taxon>
        <taxon>Alveolata</taxon>
        <taxon>Dinophyceae</taxon>
        <taxon>Suessiales</taxon>
        <taxon>Symbiodiniaceae</taxon>
        <taxon>Symbiodinium</taxon>
    </lineage>
</organism>